<accession>A0A1H3PD43</accession>
<dbReference type="EMBL" id="FNPI01000005">
    <property type="protein sequence ID" value="SDY99074.1"/>
    <property type="molecule type" value="Genomic_DNA"/>
</dbReference>
<dbReference type="InterPro" id="IPR008107">
    <property type="entry name" value="Mycoplasma_p48"/>
</dbReference>
<dbReference type="PROSITE" id="PS51257">
    <property type="entry name" value="PROKAR_LIPOPROTEIN"/>
    <property type="match status" value="1"/>
</dbReference>
<dbReference type="PANTHER" id="PTHR34296:SF2">
    <property type="entry name" value="ABC TRANSPORTER GUANOSINE-BINDING PROTEIN NUPN"/>
    <property type="match status" value="1"/>
</dbReference>
<dbReference type="Proteomes" id="UP000198935">
    <property type="component" value="Unassembled WGS sequence"/>
</dbReference>
<comment type="similarity">
    <text evidence="2">Belongs to the BMP lipoprotein family.</text>
</comment>
<dbReference type="Gene3D" id="3.40.50.2300">
    <property type="match status" value="2"/>
</dbReference>
<protein>
    <submittedName>
        <fullName evidence="8">Basic membrane protein A</fullName>
    </submittedName>
</protein>
<dbReference type="InterPro" id="IPR028082">
    <property type="entry name" value="Peripla_BP_I"/>
</dbReference>
<dbReference type="SUPFAM" id="SSF53822">
    <property type="entry name" value="Periplasmic binding protein-like I"/>
    <property type="match status" value="1"/>
</dbReference>
<feature type="domain" description="ABC transporter substrate-binding protein PnrA-like" evidence="7">
    <location>
        <begin position="37"/>
        <end position="320"/>
    </location>
</feature>
<evidence type="ECO:0000256" key="2">
    <source>
        <dbReference type="ARBA" id="ARBA00008610"/>
    </source>
</evidence>
<dbReference type="Pfam" id="PF02608">
    <property type="entry name" value="Bmp"/>
    <property type="match status" value="1"/>
</dbReference>
<dbReference type="CDD" id="cd06354">
    <property type="entry name" value="PBP1_PrnA-like"/>
    <property type="match status" value="1"/>
</dbReference>
<keyword evidence="6" id="KW-0449">Lipoprotein</keyword>
<evidence type="ECO:0000256" key="4">
    <source>
        <dbReference type="ARBA" id="ARBA00022729"/>
    </source>
</evidence>
<evidence type="ECO:0000313" key="8">
    <source>
        <dbReference type="EMBL" id="SDY99074.1"/>
    </source>
</evidence>
<proteinExistence type="inferred from homology"/>
<evidence type="ECO:0000313" key="9">
    <source>
        <dbReference type="Proteomes" id="UP000198935"/>
    </source>
</evidence>
<dbReference type="STRING" id="1503961.SAMN05421736_1057"/>
<dbReference type="GO" id="GO:0005886">
    <property type="term" value="C:plasma membrane"/>
    <property type="evidence" value="ECO:0007669"/>
    <property type="project" value="UniProtKB-SubCell"/>
</dbReference>
<evidence type="ECO:0000256" key="5">
    <source>
        <dbReference type="ARBA" id="ARBA00023136"/>
    </source>
</evidence>
<dbReference type="PRINTS" id="PR01733">
    <property type="entry name" value="LIPPROTEIN48"/>
</dbReference>
<evidence type="ECO:0000256" key="3">
    <source>
        <dbReference type="ARBA" id="ARBA00022475"/>
    </source>
</evidence>
<dbReference type="PANTHER" id="PTHR34296">
    <property type="entry name" value="TRANSCRIPTIONAL ACTIVATOR PROTEIN MED"/>
    <property type="match status" value="1"/>
</dbReference>
<keyword evidence="9" id="KW-1185">Reference proteome</keyword>
<keyword evidence="5" id="KW-0472">Membrane</keyword>
<sequence length="329" mass="35514">MKWTIGIYLSLFLLLFTAGCQQQVKVEAEERPSIGIMLSDVGLGDQSFSDAAFQGLIQARDELGIVFDYRELSHAGSYEQGLQELIDGNHDLIIGLGFMVKEDLEAKAEAFPEQQFVLIDDVSELSNITSVTFKEHEGSFLAGVAAALATETGVVGFVGGADVPLINKFRAGFEQGVKSIDEDFQVLTEYAEDFGNVEAGQQLARQLIQEQADVLYAAAGLTGAGVLTEAQGQGVYGIGVDSDQYFLAEEAIITSMMKHIDEAVYQVVTDFIDGILLDQPHVVLGLQEGGVGLAPFRLIDEEKYEQEISNWIEAITAGSVVVDEAGGQD</sequence>
<evidence type="ECO:0000256" key="6">
    <source>
        <dbReference type="ARBA" id="ARBA00023288"/>
    </source>
</evidence>
<dbReference type="AlphaFoldDB" id="A0A1H3PD43"/>
<comment type="subcellular location">
    <subcellularLocation>
        <location evidence="1">Cell membrane</location>
        <topology evidence="1">Lipid-anchor</topology>
    </subcellularLocation>
</comment>
<keyword evidence="3" id="KW-1003">Cell membrane</keyword>
<dbReference type="InterPro" id="IPR050957">
    <property type="entry name" value="BMP_lipoprotein"/>
</dbReference>
<dbReference type="InterPro" id="IPR003760">
    <property type="entry name" value="PnrA-like"/>
</dbReference>
<evidence type="ECO:0000256" key="1">
    <source>
        <dbReference type="ARBA" id="ARBA00004193"/>
    </source>
</evidence>
<keyword evidence="4" id="KW-0732">Signal</keyword>
<name>A0A1H3PD43_9BACI</name>
<reference evidence="9" key="1">
    <citation type="submission" date="2016-10" db="EMBL/GenBank/DDBJ databases">
        <authorList>
            <person name="Varghese N."/>
            <person name="Submissions S."/>
        </authorList>
    </citation>
    <scope>NUCLEOTIDE SEQUENCE [LARGE SCALE GENOMIC DNA]</scope>
    <source>
        <strain evidence="9">SP</strain>
    </source>
</reference>
<gene>
    <name evidence="8" type="ORF">SAMN05421736_1057</name>
</gene>
<organism evidence="8 9">
    <name type="scientific">Evansella caseinilytica</name>
    <dbReference type="NCBI Taxonomy" id="1503961"/>
    <lineage>
        <taxon>Bacteria</taxon>
        <taxon>Bacillati</taxon>
        <taxon>Bacillota</taxon>
        <taxon>Bacilli</taxon>
        <taxon>Bacillales</taxon>
        <taxon>Bacillaceae</taxon>
        <taxon>Evansella</taxon>
    </lineage>
</organism>
<evidence type="ECO:0000259" key="7">
    <source>
        <dbReference type="Pfam" id="PF02608"/>
    </source>
</evidence>